<organism evidence="2">
    <name type="scientific">Arundo donax</name>
    <name type="common">Giant reed</name>
    <name type="synonym">Donax arundinaceus</name>
    <dbReference type="NCBI Taxonomy" id="35708"/>
    <lineage>
        <taxon>Eukaryota</taxon>
        <taxon>Viridiplantae</taxon>
        <taxon>Streptophyta</taxon>
        <taxon>Embryophyta</taxon>
        <taxon>Tracheophyta</taxon>
        <taxon>Spermatophyta</taxon>
        <taxon>Magnoliopsida</taxon>
        <taxon>Liliopsida</taxon>
        <taxon>Poales</taxon>
        <taxon>Poaceae</taxon>
        <taxon>PACMAD clade</taxon>
        <taxon>Arundinoideae</taxon>
        <taxon>Arundineae</taxon>
        <taxon>Arundo</taxon>
    </lineage>
</organism>
<sequence>MAPQPRTGTGRVAGGARATHANGAC</sequence>
<feature type="compositionally biased region" description="Low complexity" evidence="1">
    <location>
        <begin position="1"/>
        <end position="19"/>
    </location>
</feature>
<proteinExistence type="predicted"/>
<evidence type="ECO:0000313" key="2">
    <source>
        <dbReference type="EMBL" id="JAD42689.1"/>
    </source>
</evidence>
<protein>
    <submittedName>
        <fullName evidence="2">Uncharacterized protein</fullName>
    </submittedName>
</protein>
<feature type="region of interest" description="Disordered" evidence="1">
    <location>
        <begin position="1"/>
        <end position="25"/>
    </location>
</feature>
<dbReference type="AlphaFoldDB" id="A0A0A8ZTG4"/>
<reference evidence="2" key="1">
    <citation type="submission" date="2014-09" db="EMBL/GenBank/DDBJ databases">
        <authorList>
            <person name="Magalhaes I.L.F."/>
            <person name="Oliveira U."/>
            <person name="Santos F.R."/>
            <person name="Vidigal T.H.D.A."/>
            <person name="Brescovit A.D."/>
            <person name="Santos A.J."/>
        </authorList>
    </citation>
    <scope>NUCLEOTIDE SEQUENCE</scope>
    <source>
        <tissue evidence="2">Shoot tissue taken approximately 20 cm above the soil surface</tissue>
    </source>
</reference>
<dbReference type="EMBL" id="GBRH01255206">
    <property type="protein sequence ID" value="JAD42689.1"/>
    <property type="molecule type" value="Transcribed_RNA"/>
</dbReference>
<evidence type="ECO:0000256" key="1">
    <source>
        <dbReference type="SAM" id="MobiDB-lite"/>
    </source>
</evidence>
<name>A0A0A8ZTG4_ARUDO</name>
<accession>A0A0A8ZTG4</accession>
<reference evidence="2" key="2">
    <citation type="journal article" date="2015" name="Data Brief">
        <title>Shoot transcriptome of the giant reed, Arundo donax.</title>
        <authorList>
            <person name="Barrero R.A."/>
            <person name="Guerrero F.D."/>
            <person name="Moolhuijzen P."/>
            <person name="Goolsby J.A."/>
            <person name="Tidwell J."/>
            <person name="Bellgard S.E."/>
            <person name="Bellgard M.I."/>
        </authorList>
    </citation>
    <scope>NUCLEOTIDE SEQUENCE</scope>
    <source>
        <tissue evidence="2">Shoot tissue taken approximately 20 cm above the soil surface</tissue>
    </source>
</reference>